<evidence type="ECO:0000313" key="2">
    <source>
        <dbReference type="EMBL" id="MBA9077248.1"/>
    </source>
</evidence>
<feature type="transmembrane region" description="Helical" evidence="1">
    <location>
        <begin position="15"/>
        <end position="32"/>
    </location>
</feature>
<keyword evidence="1" id="KW-0812">Transmembrane</keyword>
<sequence length="148" mass="16410">MAEIRDKSLSEERKFWFSFLICTYAFCFWAVLGKVAQKQKLVQPSQVLLTLRGLLRRRYSGAGVDSVSGVFSGKQPRNGIAVFLLTAGEGQDGERDGAVVMAKQLAQTLAGLKDTARSFEQAVQRWLVYGTRLSPSQEWSNLACVGQM</sequence>
<keyword evidence="3" id="KW-1185">Reference proteome</keyword>
<dbReference type="Proteomes" id="UP000563094">
    <property type="component" value="Unassembled WGS sequence"/>
</dbReference>
<evidence type="ECO:0000313" key="3">
    <source>
        <dbReference type="Proteomes" id="UP000563094"/>
    </source>
</evidence>
<evidence type="ECO:0000256" key="1">
    <source>
        <dbReference type="SAM" id="Phobius"/>
    </source>
</evidence>
<gene>
    <name evidence="2" type="ORF">FHS90_001959</name>
</gene>
<dbReference type="AlphaFoldDB" id="A0A839GS43"/>
<keyword evidence="1" id="KW-0472">Membrane</keyword>
<accession>A0A839GS43</accession>
<dbReference type="EMBL" id="JACJIQ010000006">
    <property type="protein sequence ID" value="MBA9077248.1"/>
    <property type="molecule type" value="Genomic_DNA"/>
</dbReference>
<protein>
    <submittedName>
        <fullName evidence="2">Uncharacterized protein</fullName>
    </submittedName>
</protein>
<name>A0A839GS43_9BACT</name>
<keyword evidence="1" id="KW-1133">Transmembrane helix</keyword>
<proteinExistence type="predicted"/>
<organism evidence="2 3">
    <name type="scientific">Rufibacter quisquiliarum</name>
    <dbReference type="NCBI Taxonomy" id="1549639"/>
    <lineage>
        <taxon>Bacteria</taxon>
        <taxon>Pseudomonadati</taxon>
        <taxon>Bacteroidota</taxon>
        <taxon>Cytophagia</taxon>
        <taxon>Cytophagales</taxon>
        <taxon>Hymenobacteraceae</taxon>
        <taxon>Rufibacter</taxon>
    </lineage>
</organism>
<reference evidence="2 3" key="1">
    <citation type="submission" date="2020-08" db="EMBL/GenBank/DDBJ databases">
        <title>Genomic Encyclopedia of Type Strains, Phase IV (KMG-IV): sequencing the most valuable type-strain genomes for metagenomic binning, comparative biology and taxonomic classification.</title>
        <authorList>
            <person name="Goeker M."/>
        </authorList>
    </citation>
    <scope>NUCLEOTIDE SEQUENCE [LARGE SCALE GENOMIC DNA]</scope>
    <source>
        <strain evidence="2 3">DSM 29854</strain>
    </source>
</reference>
<comment type="caution">
    <text evidence="2">The sequence shown here is derived from an EMBL/GenBank/DDBJ whole genome shotgun (WGS) entry which is preliminary data.</text>
</comment>